<dbReference type="AlphaFoldDB" id="X0V9M2"/>
<feature type="non-terminal residue" evidence="1">
    <location>
        <position position="1"/>
    </location>
</feature>
<protein>
    <submittedName>
        <fullName evidence="1">Uncharacterized protein</fullName>
    </submittedName>
</protein>
<reference evidence="1" key="1">
    <citation type="journal article" date="2014" name="Front. Microbiol.">
        <title>High frequency of phylogenetically diverse reductive dehalogenase-homologous genes in deep subseafloor sedimentary metagenomes.</title>
        <authorList>
            <person name="Kawai M."/>
            <person name="Futagami T."/>
            <person name="Toyoda A."/>
            <person name="Takaki Y."/>
            <person name="Nishi S."/>
            <person name="Hori S."/>
            <person name="Arai W."/>
            <person name="Tsubouchi T."/>
            <person name="Morono Y."/>
            <person name="Uchiyama I."/>
            <person name="Ito T."/>
            <person name="Fujiyama A."/>
            <person name="Inagaki F."/>
            <person name="Takami H."/>
        </authorList>
    </citation>
    <scope>NUCLEOTIDE SEQUENCE</scope>
    <source>
        <strain evidence="1">Expedition CK06-06</strain>
    </source>
</reference>
<evidence type="ECO:0000313" key="1">
    <source>
        <dbReference type="EMBL" id="GAG08032.1"/>
    </source>
</evidence>
<dbReference type="EMBL" id="BARS01027096">
    <property type="protein sequence ID" value="GAG08032.1"/>
    <property type="molecule type" value="Genomic_DNA"/>
</dbReference>
<sequence length="196" mass="23018">ILLYKHTMVHFIHAGYMLFLEQLSEEDRLKLKPLLAYQVVEKKKKVVVSEETKYIKLKKKPYVAMKYSPQYRPRYNYNYHKGRDNQFGVYVWFNTMVKKTETDIEAIIKYVYVKTDIKVVVAEGHVNGCPIYVVLSNTVDGYSPITIKKMASSGTLGVKHAVDIKVRCNIYGWDTKNQLHFREVEKEKEEVVEEKN</sequence>
<accession>X0V9M2</accession>
<gene>
    <name evidence="1" type="ORF">S01H1_42597</name>
</gene>
<name>X0V9M2_9ZZZZ</name>
<proteinExistence type="predicted"/>
<organism evidence="1">
    <name type="scientific">marine sediment metagenome</name>
    <dbReference type="NCBI Taxonomy" id="412755"/>
    <lineage>
        <taxon>unclassified sequences</taxon>
        <taxon>metagenomes</taxon>
        <taxon>ecological metagenomes</taxon>
    </lineage>
</organism>
<comment type="caution">
    <text evidence="1">The sequence shown here is derived from an EMBL/GenBank/DDBJ whole genome shotgun (WGS) entry which is preliminary data.</text>
</comment>